<dbReference type="EMBL" id="JAEVHL010000229">
    <property type="protein sequence ID" value="MBM0279024.1"/>
    <property type="molecule type" value="Genomic_DNA"/>
</dbReference>
<dbReference type="InterPro" id="IPR036291">
    <property type="entry name" value="NAD(P)-bd_dom_sf"/>
</dbReference>
<keyword evidence="1" id="KW-0808">Transferase</keyword>
<reference evidence="3 4" key="1">
    <citation type="submission" date="2021-01" db="EMBL/GenBank/DDBJ databases">
        <title>Draft genome sequence of Micromonospora sp. strain STR1s_6.</title>
        <authorList>
            <person name="Karlyshev A."/>
            <person name="Jawad R."/>
        </authorList>
    </citation>
    <scope>NUCLEOTIDE SEQUENCE [LARGE SCALE GENOMIC DNA]</scope>
    <source>
        <strain evidence="3 4">STR1S-6</strain>
    </source>
</reference>
<dbReference type="Proteomes" id="UP000622245">
    <property type="component" value="Unassembled WGS sequence"/>
</dbReference>
<comment type="caution">
    <text evidence="3">The sequence shown here is derived from an EMBL/GenBank/DDBJ whole genome shotgun (WGS) entry which is preliminary data.</text>
</comment>
<dbReference type="Pfam" id="PF08659">
    <property type="entry name" value="KR"/>
    <property type="match status" value="1"/>
</dbReference>
<gene>
    <name evidence="3" type="ORF">JM949_28990</name>
</gene>
<dbReference type="SMART" id="SM00822">
    <property type="entry name" value="PKS_KR"/>
    <property type="match status" value="1"/>
</dbReference>
<dbReference type="Gene3D" id="3.40.50.720">
    <property type="entry name" value="NAD(P)-binding Rossmann-like Domain"/>
    <property type="match status" value="1"/>
</dbReference>
<feature type="non-terminal residue" evidence="3">
    <location>
        <position position="190"/>
    </location>
</feature>
<organism evidence="3 4">
    <name type="scientific">Micromonospora tarensis</name>
    <dbReference type="NCBI Taxonomy" id="2806100"/>
    <lineage>
        <taxon>Bacteria</taxon>
        <taxon>Bacillati</taxon>
        <taxon>Actinomycetota</taxon>
        <taxon>Actinomycetes</taxon>
        <taxon>Micromonosporales</taxon>
        <taxon>Micromonosporaceae</taxon>
        <taxon>Micromonospora</taxon>
    </lineage>
</organism>
<feature type="domain" description="Ketoreductase" evidence="2">
    <location>
        <begin position="1"/>
        <end position="177"/>
    </location>
</feature>
<dbReference type="PANTHER" id="PTHR43775:SF51">
    <property type="entry name" value="INACTIVE PHENOLPHTHIOCEROL SYNTHESIS POLYKETIDE SYNTHASE TYPE I PKS1-RELATED"/>
    <property type="match status" value="1"/>
</dbReference>
<evidence type="ECO:0000313" key="4">
    <source>
        <dbReference type="Proteomes" id="UP000622245"/>
    </source>
</evidence>
<dbReference type="InterPro" id="IPR050091">
    <property type="entry name" value="PKS_NRPS_Biosynth_Enz"/>
</dbReference>
<dbReference type="InterPro" id="IPR013968">
    <property type="entry name" value="PKS_KR"/>
</dbReference>
<dbReference type="PANTHER" id="PTHR43775">
    <property type="entry name" value="FATTY ACID SYNTHASE"/>
    <property type="match status" value="1"/>
</dbReference>
<accession>A0ABS1YNL4</accession>
<keyword evidence="4" id="KW-1185">Reference proteome</keyword>
<dbReference type="InterPro" id="IPR057326">
    <property type="entry name" value="KR_dom"/>
</dbReference>
<dbReference type="SUPFAM" id="SSF51735">
    <property type="entry name" value="NAD(P)-binding Rossmann-fold domains"/>
    <property type="match status" value="1"/>
</dbReference>
<name>A0ABS1YNL4_9ACTN</name>
<evidence type="ECO:0000256" key="1">
    <source>
        <dbReference type="ARBA" id="ARBA00022679"/>
    </source>
</evidence>
<sequence length="190" mass="19246">MITGGLGALGGHVARHLVTRHGVRHLLLVSRSGGGSEIAAELTALGAGVTVAGCEVGDRAALAALIRGIGPDRPLRGVVHAAGVVRDAVLANVTPGHLDRVLRAKVDGARHLHELTLDRPLTAFVLFSSAAAVLGAAGQSPYAAGNAYLDALAAHRRAAGLPGHSLAWGAWDAPDGMAGRLDDTARARLA</sequence>
<evidence type="ECO:0000313" key="3">
    <source>
        <dbReference type="EMBL" id="MBM0279024.1"/>
    </source>
</evidence>
<evidence type="ECO:0000259" key="2">
    <source>
        <dbReference type="SMART" id="SM00822"/>
    </source>
</evidence>
<proteinExistence type="predicted"/>
<protein>
    <submittedName>
        <fullName evidence="3">SDR family NAD(P)-dependent oxidoreductase</fullName>
    </submittedName>
</protein>